<dbReference type="GO" id="GO:0000978">
    <property type="term" value="F:RNA polymerase II cis-regulatory region sequence-specific DNA binding"/>
    <property type="evidence" value="ECO:0007669"/>
    <property type="project" value="TreeGrafter"/>
</dbReference>
<evidence type="ECO:0000313" key="7">
    <source>
        <dbReference type="EnsemblMetazoa" id="LLOJ004349-PA"/>
    </source>
</evidence>
<dbReference type="EMBL" id="GITU01009106">
    <property type="protein sequence ID" value="MBC1177809.1"/>
    <property type="molecule type" value="Transcribed_RNA"/>
</dbReference>
<accession>A0A1B0GIC3</accession>
<evidence type="ECO:0000256" key="1">
    <source>
        <dbReference type="ARBA" id="ARBA00004123"/>
    </source>
</evidence>
<sequence length="319" mass="36777">MLTRNNLSGSFNFLDVEKYHLQPQQLNYSANLKSTSMDASPVETFDDVYPSRPFCKILTRQNPSAEDYDEALSPGAEPIKDLSPKRKHYEDLDTNGDSKKLVALGHDGTGDYMKNYSRDYEPMQSDPMGGEEYRSGELRNSIIVDDANRANDDSRPNSNVNYASSDDLNRTNSSEQGEKITSGSDEEAQDDSCSKKKHRRNRTTFTTYQLHELERAFEKSHYPDVYSREELAMKVNLPEVRVQKHRRNRTTFTTYQLHELERAFEKSHYPDVYSREELAMKVNLPEVRVQGWGRENIQFAIPNYGIMWMFGKGALAPRI</sequence>
<evidence type="ECO:0000313" key="8">
    <source>
        <dbReference type="Proteomes" id="UP000092461"/>
    </source>
</evidence>
<dbReference type="EnsemblMetazoa" id="LLOJ004349-RA">
    <property type="protein sequence ID" value="LLOJ004349-PA"/>
    <property type="gene ID" value="LLOJ004349"/>
</dbReference>
<evidence type="ECO:0000259" key="5">
    <source>
        <dbReference type="PROSITE" id="PS50071"/>
    </source>
</evidence>
<dbReference type="Pfam" id="PF00046">
    <property type="entry name" value="Homeodomain"/>
    <property type="match status" value="2"/>
</dbReference>
<dbReference type="EMBL" id="AJWK01013654">
    <property type="status" value="NOT_ANNOTATED_CDS"/>
    <property type="molecule type" value="Genomic_DNA"/>
</dbReference>
<feature type="region of interest" description="Disordered" evidence="4">
    <location>
        <begin position="147"/>
        <end position="200"/>
    </location>
</feature>
<protein>
    <submittedName>
        <fullName evidence="6">Putative transcription factor</fullName>
    </submittedName>
</protein>
<reference evidence="7" key="3">
    <citation type="submission" date="2020-05" db="UniProtKB">
        <authorList>
            <consortium name="EnsemblMetazoa"/>
        </authorList>
    </citation>
    <scope>IDENTIFICATION</scope>
    <source>
        <strain evidence="7">Jacobina</strain>
    </source>
</reference>
<dbReference type="PANTHER" id="PTHR46271">
    <property type="entry name" value="HOMEOBOX PROTEIN, PUTATIVE-RELATED"/>
    <property type="match status" value="1"/>
</dbReference>
<dbReference type="GO" id="GO:0005634">
    <property type="term" value="C:nucleus"/>
    <property type="evidence" value="ECO:0007669"/>
    <property type="project" value="UniProtKB-SubCell"/>
</dbReference>
<name>A0A1B0GIC3_LUTLO</name>
<keyword evidence="2 3" id="KW-0238">DNA-binding</keyword>
<feature type="DNA-binding region" description="Homeobox" evidence="2">
    <location>
        <begin position="198"/>
        <end position="244"/>
    </location>
</feature>
<evidence type="ECO:0000256" key="3">
    <source>
        <dbReference type="RuleBase" id="RU000682"/>
    </source>
</evidence>
<feature type="DNA-binding region" description="Homeobox" evidence="2">
    <location>
        <begin position="245"/>
        <end position="293"/>
    </location>
</feature>
<dbReference type="SMART" id="SM00389">
    <property type="entry name" value="HOX"/>
    <property type="match status" value="2"/>
</dbReference>
<dbReference type="Gene3D" id="1.10.10.60">
    <property type="entry name" value="Homeodomain-like"/>
    <property type="match status" value="2"/>
</dbReference>
<reference evidence="8" key="1">
    <citation type="submission" date="2012-05" db="EMBL/GenBank/DDBJ databases">
        <title>Whole Genome Assembly of Lutzomyia longipalpis.</title>
        <authorList>
            <person name="Richards S."/>
            <person name="Qu C."/>
            <person name="Dillon R."/>
            <person name="Worley K."/>
            <person name="Scherer S."/>
            <person name="Batterton M."/>
            <person name="Taylor A."/>
            <person name="Hawes A."/>
            <person name="Hernandez B."/>
            <person name="Kovar C."/>
            <person name="Mandapat C."/>
            <person name="Pham C."/>
            <person name="Qu C."/>
            <person name="Jing C."/>
            <person name="Bess C."/>
            <person name="Bandaranaike D."/>
            <person name="Ngo D."/>
            <person name="Ongeri F."/>
            <person name="Arias F."/>
            <person name="Lara F."/>
            <person name="Weissenberger G."/>
            <person name="Kamau G."/>
            <person name="Han H."/>
            <person name="Shen H."/>
            <person name="Dinh H."/>
            <person name="Khalil I."/>
            <person name="Jones J."/>
            <person name="Shafer J."/>
            <person name="Jayaseelan J."/>
            <person name="Quiroz J."/>
            <person name="Blankenburg K."/>
            <person name="Nguyen L."/>
            <person name="Jackson L."/>
            <person name="Francisco L."/>
            <person name="Tang L.-Y."/>
            <person name="Pu L.-L."/>
            <person name="Perales L."/>
            <person name="Lorensuhewa L."/>
            <person name="Munidasa M."/>
            <person name="Coyle M."/>
            <person name="Taylor M."/>
            <person name="Puazo M."/>
            <person name="Firestine M."/>
            <person name="Scheel M."/>
            <person name="Javaid M."/>
            <person name="Wang M."/>
            <person name="Li M."/>
            <person name="Tabassum N."/>
            <person name="Saada N."/>
            <person name="Osuji N."/>
            <person name="Aqrawi P."/>
            <person name="Fu Q."/>
            <person name="Thornton R."/>
            <person name="Raj R."/>
            <person name="Goodspeed R."/>
            <person name="Mata R."/>
            <person name="Najjar R."/>
            <person name="Gubbala S."/>
            <person name="Lee S."/>
            <person name="Denson S."/>
            <person name="Patil S."/>
            <person name="Macmil S."/>
            <person name="Qi S."/>
            <person name="Matskevitch T."/>
            <person name="Palculict T."/>
            <person name="Mathew T."/>
            <person name="Vee V."/>
            <person name="Velamala V."/>
            <person name="Korchina V."/>
            <person name="Cai W."/>
            <person name="Liu W."/>
            <person name="Dai W."/>
            <person name="Zou X."/>
            <person name="Zhu Y."/>
            <person name="Zhang Y."/>
            <person name="Wu Y.-Q."/>
            <person name="Xin Y."/>
            <person name="Nazarath L."/>
            <person name="Kovar C."/>
            <person name="Han Y."/>
            <person name="Muzny D."/>
            <person name="Gibbs R."/>
        </authorList>
    </citation>
    <scope>NUCLEOTIDE SEQUENCE [LARGE SCALE GENOMIC DNA]</scope>
    <source>
        <strain evidence="8">Jacobina</strain>
    </source>
</reference>
<dbReference type="PROSITE" id="PS50071">
    <property type="entry name" value="HOMEOBOX_2"/>
    <property type="match status" value="2"/>
</dbReference>
<reference evidence="6" key="2">
    <citation type="journal article" date="2020" name="BMC">
        <title>Leishmania infection induces a limited differential gene expression in the sand fly midgut.</title>
        <authorList>
            <person name="Coutinho-Abreu I.V."/>
            <person name="Serafim T.D."/>
            <person name="Meneses C."/>
            <person name="Kamhawi S."/>
            <person name="Oliveira F."/>
            <person name="Valenzuela J.G."/>
        </authorList>
    </citation>
    <scope>NUCLEOTIDE SEQUENCE</scope>
    <source>
        <strain evidence="6">Jacobina</strain>
        <tissue evidence="6">Midgut</tissue>
    </source>
</reference>
<feature type="region of interest" description="Disordered" evidence="4">
    <location>
        <begin position="63"/>
        <end position="133"/>
    </location>
</feature>
<dbReference type="Proteomes" id="UP000092461">
    <property type="component" value="Unassembled WGS sequence"/>
</dbReference>
<dbReference type="SUPFAM" id="SSF46689">
    <property type="entry name" value="Homeodomain-like"/>
    <property type="match status" value="2"/>
</dbReference>
<dbReference type="InterPro" id="IPR001356">
    <property type="entry name" value="HD"/>
</dbReference>
<evidence type="ECO:0000313" key="6">
    <source>
        <dbReference type="EMBL" id="MBC1177809.1"/>
    </source>
</evidence>
<dbReference type="EMBL" id="AJWK01013653">
    <property type="status" value="NOT_ANNOTATED_CDS"/>
    <property type="molecule type" value="Genomic_DNA"/>
</dbReference>
<keyword evidence="2 3" id="KW-0539">Nucleus</keyword>
<dbReference type="GO" id="GO:0045944">
    <property type="term" value="P:positive regulation of transcription by RNA polymerase II"/>
    <property type="evidence" value="ECO:0007669"/>
    <property type="project" value="InterPro"/>
</dbReference>
<comment type="subcellular location">
    <subcellularLocation>
        <location evidence="1 2 3">Nucleus</location>
    </subcellularLocation>
</comment>
<feature type="compositionally biased region" description="Basic and acidic residues" evidence="4">
    <location>
        <begin position="78"/>
        <end position="100"/>
    </location>
</feature>
<keyword evidence="8" id="KW-1185">Reference proteome</keyword>
<proteinExistence type="predicted"/>
<dbReference type="GO" id="GO:0000981">
    <property type="term" value="F:DNA-binding transcription factor activity, RNA polymerase II-specific"/>
    <property type="evidence" value="ECO:0007669"/>
    <property type="project" value="InterPro"/>
</dbReference>
<feature type="domain" description="Homeobox" evidence="5">
    <location>
        <begin position="243"/>
        <end position="292"/>
    </location>
</feature>
<feature type="domain" description="Homeobox" evidence="5">
    <location>
        <begin position="196"/>
        <end position="243"/>
    </location>
</feature>
<dbReference type="AlphaFoldDB" id="A0A1B0GIC3"/>
<dbReference type="VEuPathDB" id="VectorBase:LLONM1_006810"/>
<dbReference type="PANTHER" id="PTHR46271:SF4">
    <property type="entry name" value="HOMEOBOX PROTEIN, PUTATIVE-RELATED"/>
    <property type="match status" value="1"/>
</dbReference>
<organism evidence="7 8">
    <name type="scientific">Lutzomyia longipalpis</name>
    <name type="common">Sand fly</name>
    <dbReference type="NCBI Taxonomy" id="7200"/>
    <lineage>
        <taxon>Eukaryota</taxon>
        <taxon>Metazoa</taxon>
        <taxon>Ecdysozoa</taxon>
        <taxon>Arthropoda</taxon>
        <taxon>Hexapoda</taxon>
        <taxon>Insecta</taxon>
        <taxon>Pterygota</taxon>
        <taxon>Neoptera</taxon>
        <taxon>Endopterygota</taxon>
        <taxon>Diptera</taxon>
        <taxon>Nematocera</taxon>
        <taxon>Psychodoidea</taxon>
        <taxon>Psychodidae</taxon>
        <taxon>Lutzomyia</taxon>
        <taxon>Lutzomyia</taxon>
    </lineage>
</organism>
<dbReference type="VEuPathDB" id="VectorBase:LLOJ004349"/>
<dbReference type="InterPro" id="IPR043562">
    <property type="entry name" value="RAX/RAX2"/>
</dbReference>
<evidence type="ECO:0000256" key="2">
    <source>
        <dbReference type="PROSITE-ProRule" id="PRU00108"/>
    </source>
</evidence>
<keyword evidence="2 3" id="KW-0371">Homeobox</keyword>
<evidence type="ECO:0000256" key="4">
    <source>
        <dbReference type="SAM" id="MobiDB-lite"/>
    </source>
</evidence>
<feature type="compositionally biased region" description="Polar residues" evidence="4">
    <location>
        <begin position="156"/>
        <end position="183"/>
    </location>
</feature>
<dbReference type="InterPro" id="IPR009057">
    <property type="entry name" value="Homeodomain-like_sf"/>
</dbReference>
<dbReference type="CDD" id="cd00086">
    <property type="entry name" value="homeodomain"/>
    <property type="match status" value="2"/>
</dbReference>